<dbReference type="InterPro" id="IPR014729">
    <property type="entry name" value="Rossmann-like_a/b/a_fold"/>
</dbReference>
<dbReference type="PANTHER" id="PTHR46553">
    <property type="entry name" value="ADENINE NUCLEOTIDE ALPHA HYDROLASES-LIKE SUPERFAMILY PROTEIN"/>
    <property type="match status" value="1"/>
</dbReference>
<dbReference type="CDD" id="cd23659">
    <property type="entry name" value="USP_At3g01520-like"/>
    <property type="match status" value="1"/>
</dbReference>
<organism evidence="3 4">
    <name type="scientific">Nocardioides psychrotolerans</name>
    <dbReference type="NCBI Taxonomy" id="1005945"/>
    <lineage>
        <taxon>Bacteria</taxon>
        <taxon>Bacillati</taxon>
        <taxon>Actinomycetota</taxon>
        <taxon>Actinomycetes</taxon>
        <taxon>Propionibacteriales</taxon>
        <taxon>Nocardioidaceae</taxon>
        <taxon>Nocardioides</taxon>
    </lineage>
</organism>
<dbReference type="OrthoDB" id="6174426at2"/>
<dbReference type="PANTHER" id="PTHR46553:SF3">
    <property type="entry name" value="ADENINE NUCLEOTIDE ALPHA HYDROLASES-LIKE SUPERFAMILY PROTEIN"/>
    <property type="match status" value="1"/>
</dbReference>
<name>A0A1I3HDE1_9ACTN</name>
<dbReference type="Proteomes" id="UP000198649">
    <property type="component" value="Unassembled WGS sequence"/>
</dbReference>
<dbReference type="InterPro" id="IPR006015">
    <property type="entry name" value="Universal_stress_UspA"/>
</dbReference>
<dbReference type="InterPro" id="IPR006016">
    <property type="entry name" value="UspA"/>
</dbReference>
<evidence type="ECO:0000313" key="4">
    <source>
        <dbReference type="Proteomes" id="UP000198649"/>
    </source>
</evidence>
<keyword evidence="4" id="KW-1185">Reference proteome</keyword>
<evidence type="ECO:0000259" key="2">
    <source>
        <dbReference type="Pfam" id="PF00582"/>
    </source>
</evidence>
<accession>A0A1I3HDE1</accession>
<dbReference type="Pfam" id="PF00582">
    <property type="entry name" value="Usp"/>
    <property type="match status" value="1"/>
</dbReference>
<dbReference type="RefSeq" id="WP_091113183.1">
    <property type="nucleotide sequence ID" value="NZ_BKAF01000008.1"/>
</dbReference>
<dbReference type="PRINTS" id="PR01438">
    <property type="entry name" value="UNVRSLSTRESS"/>
</dbReference>
<proteinExistence type="inferred from homology"/>
<gene>
    <name evidence="3" type="ORF">SAMN05216561_107134</name>
</gene>
<dbReference type="Gene3D" id="3.40.50.620">
    <property type="entry name" value="HUPs"/>
    <property type="match status" value="1"/>
</dbReference>
<evidence type="ECO:0000256" key="1">
    <source>
        <dbReference type="ARBA" id="ARBA00008791"/>
    </source>
</evidence>
<feature type="domain" description="UspA" evidence="2">
    <location>
        <begin position="8"/>
        <end position="145"/>
    </location>
</feature>
<dbReference type="EMBL" id="FOQG01000007">
    <property type="protein sequence ID" value="SFI33672.1"/>
    <property type="molecule type" value="Genomic_DNA"/>
</dbReference>
<dbReference type="AlphaFoldDB" id="A0A1I3HDE1"/>
<evidence type="ECO:0000313" key="3">
    <source>
        <dbReference type="EMBL" id="SFI33672.1"/>
    </source>
</evidence>
<reference evidence="3 4" key="1">
    <citation type="submission" date="2016-10" db="EMBL/GenBank/DDBJ databases">
        <authorList>
            <person name="de Groot N.N."/>
        </authorList>
    </citation>
    <scope>NUCLEOTIDE SEQUENCE [LARGE SCALE GENOMIC DNA]</scope>
    <source>
        <strain evidence="3 4">CGMCC 1.11156</strain>
    </source>
</reference>
<comment type="similarity">
    <text evidence="1">Belongs to the universal stress protein A family.</text>
</comment>
<dbReference type="SUPFAM" id="SSF52402">
    <property type="entry name" value="Adenine nucleotide alpha hydrolases-like"/>
    <property type="match status" value="1"/>
</dbReference>
<sequence length="159" mass="16620">MTTEKPVIVLGNDGSKASEPALRWALQQARATGGQVQVVRGWTMATAPRPESQTVGYVPPLADFEAAVVTSIEADCAAIVAEFPEVEVAYVAKRGPAANALLDCAEAADLVVVGARGLGGFRGLALGSTSDQVTRHAACPVVVVRHDKDAQTERSLPRE</sequence>
<protein>
    <submittedName>
        <fullName evidence="3">Nucleotide-binding universal stress protein, UspA family</fullName>
    </submittedName>
</protein>